<dbReference type="AlphaFoldDB" id="A0A0G1R4Q5"/>
<dbReference type="InterPro" id="IPR013783">
    <property type="entry name" value="Ig-like_fold"/>
</dbReference>
<dbReference type="Proteomes" id="UP000034020">
    <property type="component" value="Unassembled WGS sequence"/>
</dbReference>
<dbReference type="EMBL" id="LCLL01000029">
    <property type="protein sequence ID" value="KKU15855.1"/>
    <property type="molecule type" value="Genomic_DNA"/>
</dbReference>
<accession>A0A0G1R4Q5</accession>
<evidence type="ECO:0000313" key="3">
    <source>
        <dbReference type="Proteomes" id="UP000034020"/>
    </source>
</evidence>
<keyword evidence="1" id="KW-0472">Membrane</keyword>
<sequence>MNKTTITAIGAIIVLGAVIWFARPDSPDATDSGTPSVLSGALAAEESSFDFGAISMAGGNVARTLTIKNTGESPITITKVYTSCMCTTATLKIGERTVGPFGMPGHGLVPRIDEALEPKEEARVEVVFDPAAHGPAGVGRIERLVFIENSAGKPLELKISATVTP</sequence>
<proteinExistence type="predicted"/>
<gene>
    <name evidence="2" type="ORF">UX24_C0029G0006</name>
</gene>
<protein>
    <recommendedName>
        <fullName evidence="4">PF07610 family protein</fullName>
    </recommendedName>
</protein>
<evidence type="ECO:0000256" key="1">
    <source>
        <dbReference type="SAM" id="Phobius"/>
    </source>
</evidence>
<dbReference type="Gene3D" id="2.60.40.10">
    <property type="entry name" value="Immunoglobulins"/>
    <property type="match status" value="1"/>
</dbReference>
<organism evidence="2 3">
    <name type="scientific">Candidatus Giovannonibacteria bacterium GW2011_GWB1_45_9b</name>
    <dbReference type="NCBI Taxonomy" id="1618653"/>
    <lineage>
        <taxon>Bacteria</taxon>
        <taxon>Candidatus Giovannoniibacteriota</taxon>
    </lineage>
</organism>
<keyword evidence="1" id="KW-1133">Transmembrane helix</keyword>
<comment type="caution">
    <text evidence="2">The sequence shown here is derived from an EMBL/GenBank/DDBJ whole genome shotgun (WGS) entry which is preliminary data.</text>
</comment>
<reference evidence="2 3" key="1">
    <citation type="journal article" date="2015" name="Nature">
        <title>rRNA introns, odd ribosomes, and small enigmatic genomes across a large radiation of phyla.</title>
        <authorList>
            <person name="Brown C.T."/>
            <person name="Hug L.A."/>
            <person name="Thomas B.C."/>
            <person name="Sharon I."/>
            <person name="Castelle C.J."/>
            <person name="Singh A."/>
            <person name="Wilkins M.J."/>
            <person name="Williams K.H."/>
            <person name="Banfield J.F."/>
        </authorList>
    </citation>
    <scope>NUCLEOTIDE SEQUENCE [LARGE SCALE GENOMIC DNA]</scope>
</reference>
<dbReference type="Pfam" id="PF07610">
    <property type="entry name" value="DUF1573"/>
    <property type="match status" value="1"/>
</dbReference>
<feature type="transmembrane region" description="Helical" evidence="1">
    <location>
        <begin position="6"/>
        <end position="22"/>
    </location>
</feature>
<name>A0A0G1R4Q5_9BACT</name>
<keyword evidence="1" id="KW-0812">Transmembrane</keyword>
<dbReference type="InterPro" id="IPR011467">
    <property type="entry name" value="DUF1573"/>
</dbReference>
<evidence type="ECO:0000313" key="2">
    <source>
        <dbReference type="EMBL" id="KKU15855.1"/>
    </source>
</evidence>
<evidence type="ECO:0008006" key="4">
    <source>
        <dbReference type="Google" id="ProtNLM"/>
    </source>
</evidence>